<dbReference type="SUPFAM" id="SSF55469">
    <property type="entry name" value="FMN-dependent nitroreductase-like"/>
    <property type="match status" value="1"/>
</dbReference>
<gene>
    <name evidence="2" type="ORF">AKG95_15195</name>
</gene>
<proteinExistence type="predicted"/>
<sequence length="201" mass="21968">MGPGTFELDADISALGMAFIEVLKLRQSQRDFSERELSWYRLSRLLWAADGCNRPGTGHRTAPSVCNAQEIDIYVAMSSGLYRYDPLAPSLRQLSGVDIRAVTGKQDFVETAPVNLLYVADLSRMPPEEQARQLLFAALDAGHISQNVYLFCAAEGLAVVSRGWFDQGELAAAMGLTDGQHVMLAQSLGYPLAVVAPPRYS</sequence>
<dbReference type="InterPro" id="IPR000415">
    <property type="entry name" value="Nitroreductase-like"/>
</dbReference>
<reference evidence="2 3" key="1">
    <citation type="submission" date="2015-06" db="EMBL/GenBank/DDBJ databases">
        <title>Draft genome sequencing of a biphenyl-degrading bacterium, Janthinobacterium lividum MEG1.</title>
        <authorList>
            <person name="Shimodaira J."/>
            <person name="Hatta T."/>
        </authorList>
    </citation>
    <scope>NUCLEOTIDE SEQUENCE [LARGE SCALE GENOMIC DNA]</scope>
    <source>
        <strain evidence="2 3">MEG1</strain>
    </source>
</reference>
<dbReference type="Pfam" id="PF00881">
    <property type="entry name" value="Nitroreductase"/>
    <property type="match status" value="1"/>
</dbReference>
<dbReference type="CDD" id="cd02142">
    <property type="entry name" value="McbC_SagB-like_oxidoreductase"/>
    <property type="match status" value="1"/>
</dbReference>
<dbReference type="EMBL" id="LFKP01000008">
    <property type="protein sequence ID" value="OHV96158.1"/>
    <property type="molecule type" value="Genomic_DNA"/>
</dbReference>
<evidence type="ECO:0000313" key="3">
    <source>
        <dbReference type="Proteomes" id="UP000179840"/>
    </source>
</evidence>
<protein>
    <recommendedName>
        <fullName evidence="1">Nitroreductase domain-containing protein</fullName>
    </recommendedName>
</protein>
<dbReference type="AlphaFoldDB" id="A0A1S1U7L4"/>
<dbReference type="Gene3D" id="3.40.109.10">
    <property type="entry name" value="NADH Oxidase"/>
    <property type="match status" value="1"/>
</dbReference>
<dbReference type="PANTHER" id="PTHR43745:SF2">
    <property type="entry name" value="NITROREDUCTASE MJ1384-RELATED"/>
    <property type="match status" value="1"/>
</dbReference>
<feature type="domain" description="Nitroreductase" evidence="1">
    <location>
        <begin position="26"/>
        <end position="190"/>
    </location>
</feature>
<organism evidence="2 3">
    <name type="scientific">Janthinobacterium lividum</name>
    <dbReference type="NCBI Taxonomy" id="29581"/>
    <lineage>
        <taxon>Bacteria</taxon>
        <taxon>Pseudomonadati</taxon>
        <taxon>Pseudomonadota</taxon>
        <taxon>Betaproteobacteria</taxon>
        <taxon>Burkholderiales</taxon>
        <taxon>Oxalobacteraceae</taxon>
        <taxon>Janthinobacterium</taxon>
    </lineage>
</organism>
<dbReference type="InterPro" id="IPR052544">
    <property type="entry name" value="Bacteriocin_Proc_Enz"/>
</dbReference>
<accession>A0A1S1U7L4</accession>
<comment type="caution">
    <text evidence="2">The sequence shown here is derived from an EMBL/GenBank/DDBJ whole genome shotgun (WGS) entry which is preliminary data.</text>
</comment>
<evidence type="ECO:0000259" key="1">
    <source>
        <dbReference type="Pfam" id="PF00881"/>
    </source>
</evidence>
<dbReference type="PANTHER" id="PTHR43745">
    <property type="entry name" value="NITROREDUCTASE MJ1384-RELATED"/>
    <property type="match status" value="1"/>
</dbReference>
<dbReference type="InterPro" id="IPR029479">
    <property type="entry name" value="Nitroreductase"/>
</dbReference>
<evidence type="ECO:0000313" key="2">
    <source>
        <dbReference type="EMBL" id="OHV96158.1"/>
    </source>
</evidence>
<dbReference type="GO" id="GO:0016491">
    <property type="term" value="F:oxidoreductase activity"/>
    <property type="evidence" value="ECO:0007669"/>
    <property type="project" value="InterPro"/>
</dbReference>
<name>A0A1S1U7L4_9BURK</name>
<dbReference type="Proteomes" id="UP000179840">
    <property type="component" value="Unassembled WGS sequence"/>
</dbReference>